<dbReference type="CDD" id="cd01400">
    <property type="entry name" value="6PGL"/>
    <property type="match status" value="1"/>
</dbReference>
<name>A0A127M3Q8_9GAMM</name>
<comment type="catalytic activity">
    <reaction evidence="1 7">
        <text>6-phospho-D-glucono-1,5-lactone + H2O = 6-phospho-D-gluconate + H(+)</text>
        <dbReference type="Rhea" id="RHEA:12556"/>
        <dbReference type="ChEBI" id="CHEBI:15377"/>
        <dbReference type="ChEBI" id="CHEBI:15378"/>
        <dbReference type="ChEBI" id="CHEBI:57955"/>
        <dbReference type="ChEBI" id="CHEBI:58759"/>
        <dbReference type="EC" id="3.1.1.31"/>
    </reaction>
</comment>
<dbReference type="InterPro" id="IPR006148">
    <property type="entry name" value="Glc/Gal-6P_isomerase"/>
</dbReference>
<comment type="function">
    <text evidence="2 7">Hydrolysis of 6-phosphogluconolactone to 6-phosphogluconate.</text>
</comment>
<evidence type="ECO:0000256" key="7">
    <source>
        <dbReference type="RuleBase" id="RU365095"/>
    </source>
</evidence>
<reference evidence="9 10" key="1">
    <citation type="submission" date="2015-12" db="EMBL/GenBank/DDBJ databases">
        <authorList>
            <person name="Shamseldin A."/>
            <person name="Moawad H."/>
            <person name="Abd El-Rahim W.M."/>
            <person name="Sadowsky M.J."/>
        </authorList>
    </citation>
    <scope>NUCLEOTIDE SEQUENCE [LARGE SCALE GENOMIC DNA]</scope>
    <source>
        <strain evidence="9 10">SM2</strain>
    </source>
</reference>
<dbReference type="NCBIfam" id="TIGR01198">
    <property type="entry name" value="pgl"/>
    <property type="match status" value="1"/>
</dbReference>
<feature type="domain" description="Glucosamine/galactosamine-6-phosphate isomerase" evidence="8">
    <location>
        <begin position="12"/>
        <end position="221"/>
    </location>
</feature>
<evidence type="ECO:0000256" key="5">
    <source>
        <dbReference type="ARBA" id="ARBA00013198"/>
    </source>
</evidence>
<dbReference type="GO" id="GO:0005975">
    <property type="term" value="P:carbohydrate metabolic process"/>
    <property type="evidence" value="ECO:0007669"/>
    <property type="project" value="UniProtKB-UniRule"/>
</dbReference>
<dbReference type="KEGG" id="zal:AZF00_05850"/>
<dbReference type="GO" id="GO:0006098">
    <property type="term" value="P:pentose-phosphate shunt"/>
    <property type="evidence" value="ECO:0007669"/>
    <property type="project" value="UniProtKB-UniPathway"/>
</dbReference>
<dbReference type="PANTHER" id="PTHR11054:SF0">
    <property type="entry name" value="6-PHOSPHOGLUCONOLACTONASE"/>
    <property type="match status" value="1"/>
</dbReference>
<organism evidence="9 10">
    <name type="scientific">Zhongshania aliphaticivorans</name>
    <dbReference type="NCBI Taxonomy" id="1470434"/>
    <lineage>
        <taxon>Bacteria</taxon>
        <taxon>Pseudomonadati</taxon>
        <taxon>Pseudomonadota</taxon>
        <taxon>Gammaproteobacteria</taxon>
        <taxon>Cellvibrionales</taxon>
        <taxon>Spongiibacteraceae</taxon>
        <taxon>Zhongshania</taxon>
    </lineage>
</organism>
<dbReference type="GO" id="GO:0017057">
    <property type="term" value="F:6-phosphogluconolactonase activity"/>
    <property type="evidence" value="ECO:0007669"/>
    <property type="project" value="UniProtKB-UniRule"/>
</dbReference>
<dbReference type="Proteomes" id="UP000074119">
    <property type="component" value="Chromosome"/>
</dbReference>
<dbReference type="SUPFAM" id="SSF100950">
    <property type="entry name" value="NagB/RpiA/CoA transferase-like"/>
    <property type="match status" value="1"/>
</dbReference>
<dbReference type="EMBL" id="CP014544">
    <property type="protein sequence ID" value="AMO67852.1"/>
    <property type="molecule type" value="Genomic_DNA"/>
</dbReference>
<dbReference type="EC" id="3.1.1.31" evidence="5 7"/>
<dbReference type="STRING" id="1470434.AZF00_05850"/>
<dbReference type="RefSeq" id="WP_008246889.1">
    <property type="nucleotide sequence ID" value="NZ_CP014544.1"/>
</dbReference>
<dbReference type="PANTHER" id="PTHR11054">
    <property type="entry name" value="6-PHOSPHOGLUCONOLACTONASE"/>
    <property type="match status" value="1"/>
</dbReference>
<sequence length="231" mass="25327">MNNKPTLILLPNRDELNAVLSEDIAKYLNTALTKYNAASLAVSGGTTPADMLTLLGNKPLDWPSIQTLLVDDRWVAADHQDSNQAMLNKTLFSGLASNSRYLPLKNDAGDVNDGQYACEEQLAELTWPLSVVHLGMGNDGHTASWFHDAPEYPMLMAAHEQHCTAVHPGAAPYSRISLTPAAVLNSERIVIQVFGKAKRDVLERALAKDADYPISLVLHQQRVAVDIYWAP</sequence>
<comment type="similarity">
    <text evidence="4 7">Belongs to the glucosamine/galactosamine-6-phosphate isomerase family. 6-phosphogluconolactonase subfamily.</text>
</comment>
<comment type="pathway">
    <text evidence="3 7">Carbohydrate degradation; pentose phosphate pathway; D-ribulose 5-phosphate from D-glucose 6-phosphate (oxidative stage): step 2/3.</text>
</comment>
<keyword evidence="7" id="KW-0378">Hydrolase</keyword>
<evidence type="ECO:0000313" key="10">
    <source>
        <dbReference type="Proteomes" id="UP000074119"/>
    </source>
</evidence>
<evidence type="ECO:0000256" key="6">
    <source>
        <dbReference type="ARBA" id="ARBA00020337"/>
    </source>
</evidence>
<dbReference type="AlphaFoldDB" id="A0A127M3Q8"/>
<gene>
    <name evidence="7" type="primary">pgl</name>
    <name evidence="9" type="ORF">AZF00_05850</name>
</gene>
<proteinExistence type="inferred from homology"/>
<evidence type="ECO:0000259" key="8">
    <source>
        <dbReference type="Pfam" id="PF01182"/>
    </source>
</evidence>
<dbReference type="InterPro" id="IPR039104">
    <property type="entry name" value="6PGL"/>
</dbReference>
<dbReference type="Pfam" id="PF01182">
    <property type="entry name" value="Glucosamine_iso"/>
    <property type="match status" value="1"/>
</dbReference>
<evidence type="ECO:0000256" key="4">
    <source>
        <dbReference type="ARBA" id="ARBA00010662"/>
    </source>
</evidence>
<dbReference type="InterPro" id="IPR037171">
    <property type="entry name" value="NagB/RpiA_transferase-like"/>
</dbReference>
<evidence type="ECO:0000256" key="3">
    <source>
        <dbReference type="ARBA" id="ARBA00004961"/>
    </source>
</evidence>
<accession>A0A127M3Q8</accession>
<evidence type="ECO:0000256" key="2">
    <source>
        <dbReference type="ARBA" id="ARBA00002681"/>
    </source>
</evidence>
<protein>
    <recommendedName>
        <fullName evidence="6 7">6-phosphogluconolactonase</fullName>
        <shortName evidence="7">6PGL</shortName>
        <ecNumber evidence="5 7">3.1.1.31</ecNumber>
    </recommendedName>
</protein>
<evidence type="ECO:0000313" key="9">
    <source>
        <dbReference type="EMBL" id="AMO67852.1"/>
    </source>
</evidence>
<dbReference type="InterPro" id="IPR005900">
    <property type="entry name" value="6-phosphogluconolactonase_DevB"/>
</dbReference>
<dbReference type="UniPathway" id="UPA00115">
    <property type="reaction ID" value="UER00409"/>
</dbReference>
<dbReference type="Gene3D" id="3.40.50.1360">
    <property type="match status" value="1"/>
</dbReference>
<evidence type="ECO:0000256" key="1">
    <source>
        <dbReference type="ARBA" id="ARBA00000832"/>
    </source>
</evidence>